<sequence>MGRLRDFQSNPPRNPPNVLSVDRIIGYLVAINLENSLLKTDRSSSERRSSVSTGHFVRSCSKESFCKVEGCTSKHSTFLHPKTKQPINSGKEEPKQDKQVPVKQGPEADQANSANNGYVKSNPTTSSSVTGLAIVPVQVKAKGSSKTVETYAFLDSGSNTTFCTDALLKKLGTNGKKTKLSLTTMEGENAAVECSIVSLDIANLEGNCDIKLYPQCIPETVCQSLRKQLASKKMQERSEFHPSTEILPISLTELVNAEIEILKLVQQNCFKDELSRLQDKNGNNSEDRLPLLYLGLKEEATHISTLLKVKVWCVSKPNYSDNGPPFASRDFQAFLKSLGIINKKGVPYWPQSNGGVERCNETLLKIVRIARIEGKDWKKALEDFLFHYRVTPHTVTGTTPAELLMGRKLREKLPRVEVNESRVTETERKQLLKERDARVKLRQKEYADKTRAAQDSNISEGDRVLLKQTRKNKLTSSFEPLPYRVIRREGNSVVIQDSGGDNKMRGIAHMKKYVEPQVVETRETLETPVILHEVEESTAQPVSADPAKQDQSDVPSSVPQPSSPSPNVRPLRARRPPVWMKDYVS</sequence>
<dbReference type="InterPro" id="IPR012337">
    <property type="entry name" value="RNaseH-like_sf"/>
</dbReference>
<dbReference type="PANTHER" id="PTHR37984:SF11">
    <property type="entry name" value="INTEGRASE CATALYTIC DOMAIN-CONTAINING PROTEIN"/>
    <property type="match status" value="1"/>
</dbReference>
<proteinExistence type="predicted"/>
<gene>
    <name evidence="2" type="ORF">PACLA_8A000433</name>
</gene>
<dbReference type="EMBL" id="CACRXK020000141">
    <property type="protein sequence ID" value="CAB3978773.1"/>
    <property type="molecule type" value="Genomic_DNA"/>
</dbReference>
<dbReference type="InterPro" id="IPR001584">
    <property type="entry name" value="Integrase_cat-core"/>
</dbReference>
<dbReference type="SUPFAM" id="SSF53098">
    <property type="entry name" value="Ribonuclease H-like"/>
    <property type="match status" value="1"/>
</dbReference>
<comment type="caution">
    <text evidence="2">The sequence shown here is derived from an EMBL/GenBank/DDBJ whole genome shotgun (WGS) entry which is preliminary data.</text>
</comment>
<dbReference type="PANTHER" id="PTHR37984">
    <property type="entry name" value="PROTEIN CBG26694"/>
    <property type="match status" value="1"/>
</dbReference>
<organism evidence="2 3">
    <name type="scientific">Paramuricea clavata</name>
    <name type="common">Red gorgonian</name>
    <name type="synonym">Violescent sea-whip</name>
    <dbReference type="NCBI Taxonomy" id="317549"/>
    <lineage>
        <taxon>Eukaryota</taxon>
        <taxon>Metazoa</taxon>
        <taxon>Cnidaria</taxon>
        <taxon>Anthozoa</taxon>
        <taxon>Octocorallia</taxon>
        <taxon>Malacalcyonacea</taxon>
        <taxon>Plexauridae</taxon>
        <taxon>Paramuricea</taxon>
    </lineage>
</organism>
<keyword evidence="3" id="KW-1185">Reference proteome</keyword>
<feature type="region of interest" description="Disordered" evidence="1">
    <location>
        <begin position="537"/>
        <end position="585"/>
    </location>
</feature>
<accession>A0A6S7FPA4</accession>
<dbReference type="InterPro" id="IPR050951">
    <property type="entry name" value="Retrovirus_Pol_polyprotein"/>
</dbReference>
<feature type="compositionally biased region" description="Polar residues" evidence="1">
    <location>
        <begin position="110"/>
        <end position="126"/>
    </location>
</feature>
<dbReference type="OrthoDB" id="5982225at2759"/>
<dbReference type="GO" id="GO:0003676">
    <property type="term" value="F:nucleic acid binding"/>
    <property type="evidence" value="ECO:0007669"/>
    <property type="project" value="InterPro"/>
</dbReference>
<evidence type="ECO:0000313" key="2">
    <source>
        <dbReference type="EMBL" id="CAB3978773.1"/>
    </source>
</evidence>
<protein>
    <submittedName>
        <fullName evidence="2">Transposon Tf2-9 poly</fullName>
    </submittedName>
</protein>
<dbReference type="Proteomes" id="UP001152795">
    <property type="component" value="Unassembled WGS sequence"/>
</dbReference>
<feature type="region of interest" description="Disordered" evidence="1">
    <location>
        <begin position="77"/>
        <end position="126"/>
    </location>
</feature>
<feature type="compositionally biased region" description="Basic and acidic residues" evidence="1">
    <location>
        <begin position="90"/>
        <end position="100"/>
    </location>
</feature>
<dbReference type="AlphaFoldDB" id="A0A6S7FPA4"/>
<name>A0A6S7FPA4_PARCT</name>
<reference evidence="2" key="1">
    <citation type="submission" date="2020-04" db="EMBL/GenBank/DDBJ databases">
        <authorList>
            <person name="Alioto T."/>
            <person name="Alioto T."/>
            <person name="Gomez Garrido J."/>
        </authorList>
    </citation>
    <scope>NUCLEOTIDE SEQUENCE</scope>
    <source>
        <strain evidence="2">A484AB</strain>
    </source>
</reference>
<evidence type="ECO:0000313" key="3">
    <source>
        <dbReference type="Proteomes" id="UP001152795"/>
    </source>
</evidence>
<dbReference type="PROSITE" id="PS50994">
    <property type="entry name" value="INTEGRASE"/>
    <property type="match status" value="1"/>
</dbReference>
<dbReference type="GO" id="GO:0015074">
    <property type="term" value="P:DNA integration"/>
    <property type="evidence" value="ECO:0007669"/>
    <property type="project" value="InterPro"/>
</dbReference>
<evidence type="ECO:0000256" key="1">
    <source>
        <dbReference type="SAM" id="MobiDB-lite"/>
    </source>
</evidence>
<dbReference type="InterPro" id="IPR036397">
    <property type="entry name" value="RNaseH_sf"/>
</dbReference>
<dbReference type="Gene3D" id="3.30.420.10">
    <property type="entry name" value="Ribonuclease H-like superfamily/Ribonuclease H"/>
    <property type="match status" value="1"/>
</dbReference>